<organism evidence="2 3">
    <name type="scientific">Plutella xylostella</name>
    <name type="common">Diamondback moth</name>
    <name type="synonym">Plutella maculipennis</name>
    <dbReference type="NCBI Taxonomy" id="51655"/>
    <lineage>
        <taxon>Eukaryota</taxon>
        <taxon>Metazoa</taxon>
        <taxon>Ecdysozoa</taxon>
        <taxon>Arthropoda</taxon>
        <taxon>Hexapoda</taxon>
        <taxon>Insecta</taxon>
        <taxon>Pterygota</taxon>
        <taxon>Neoptera</taxon>
        <taxon>Endopterygota</taxon>
        <taxon>Lepidoptera</taxon>
        <taxon>Glossata</taxon>
        <taxon>Ditrysia</taxon>
        <taxon>Yponomeutoidea</taxon>
        <taxon>Plutellidae</taxon>
        <taxon>Plutella</taxon>
    </lineage>
</organism>
<feature type="compositionally biased region" description="Acidic residues" evidence="1">
    <location>
        <begin position="526"/>
        <end position="538"/>
    </location>
</feature>
<reference evidence="2" key="1">
    <citation type="submission" date="2020-11" db="EMBL/GenBank/DDBJ databases">
        <authorList>
            <person name="Whiteford S."/>
        </authorList>
    </citation>
    <scope>NUCLEOTIDE SEQUENCE</scope>
</reference>
<evidence type="ECO:0000313" key="3">
    <source>
        <dbReference type="Proteomes" id="UP000653454"/>
    </source>
</evidence>
<evidence type="ECO:0000256" key="1">
    <source>
        <dbReference type="SAM" id="MobiDB-lite"/>
    </source>
</evidence>
<dbReference type="Proteomes" id="UP000653454">
    <property type="component" value="Unassembled WGS sequence"/>
</dbReference>
<accession>A0A8S4EYX7</accession>
<feature type="compositionally biased region" description="Basic residues" evidence="1">
    <location>
        <begin position="302"/>
        <end position="345"/>
    </location>
</feature>
<keyword evidence="3" id="KW-1185">Reference proteome</keyword>
<feature type="region of interest" description="Disordered" evidence="1">
    <location>
        <begin position="378"/>
        <end position="400"/>
    </location>
</feature>
<name>A0A8S4EYX7_PLUXY</name>
<evidence type="ECO:0000313" key="2">
    <source>
        <dbReference type="EMBL" id="CAG9120585.1"/>
    </source>
</evidence>
<feature type="compositionally biased region" description="Acidic residues" evidence="1">
    <location>
        <begin position="447"/>
        <end position="518"/>
    </location>
</feature>
<feature type="compositionally biased region" description="Basic and acidic residues" evidence="1">
    <location>
        <begin position="385"/>
        <end position="400"/>
    </location>
</feature>
<protein>
    <submittedName>
        <fullName evidence="2">(diamondback moth) hypothetical protein</fullName>
    </submittedName>
</protein>
<feature type="region of interest" description="Disordered" evidence="1">
    <location>
        <begin position="432"/>
        <end position="538"/>
    </location>
</feature>
<feature type="region of interest" description="Disordered" evidence="1">
    <location>
        <begin position="18"/>
        <end position="71"/>
    </location>
</feature>
<dbReference type="AlphaFoldDB" id="A0A8S4EYX7"/>
<dbReference type="EMBL" id="CAJHNJ030000024">
    <property type="protein sequence ID" value="CAG9120585.1"/>
    <property type="molecule type" value="Genomic_DNA"/>
</dbReference>
<sequence length="626" mass="70699">MAAVESMTEVAAKVPQITSNMTVKSRESEDLVKGKVRDTPSEIPPLESAGDENPYPEPDPNMFKKNRKPKRKTVTIDDSDLCSKECMGYKLGTLYSKFNGDENNIRTKCKDCPDTCMGHKVGKFAAELDAPEGSAGAPLDTPCAGGTFADLFDTLRCLFSALIFQEKEQESKELRKEELLAKRSAGTAPDAAVEPHTEHRAINADEDFTPCFCKRRRVVSSPDGLIQFKMNDDYCLKVCDCVDDEPEPEEEVKKEPTKCDKFKEQFFKTNKDFQKWRRQRNAQTDIMREKMGKVYKRESAVAKKKMRKKFKETSKKAKKSFKKASKKAKAKVKKRAKDTKKRIRNKAANIRGDKAPKEGDGLSLRDLKDIICSSTSSLTAKAKKHNEEFKARREAQAEEYQRKMETLRELAPKQVKNPCACKQMEKLLQEYDLRKSGLVDPNTDQTETPDTDQTETPDTDQTETLDTDQAETPDTDQAETPDTEQAETPDTEQAETPDTEQAETPDTDQAETPDTDQVNEERPDTEQTEPIECDDEMGTCDPRLIRLAQKAGQPTAVDKPDCVCESVVDILARHGIKNPKLVMCKRKKQPGMLSKICIKFEEIKSVFIKDDCTKTGCFDDKRPLEQ</sequence>
<gene>
    <name evidence="2" type="ORF">PLXY2_LOCUS7179</name>
</gene>
<comment type="caution">
    <text evidence="2">The sequence shown here is derived from an EMBL/GenBank/DDBJ whole genome shotgun (WGS) entry which is preliminary data.</text>
</comment>
<feature type="compositionally biased region" description="Basic and acidic residues" evidence="1">
    <location>
        <begin position="351"/>
        <end position="361"/>
    </location>
</feature>
<feature type="region of interest" description="Disordered" evidence="1">
    <location>
        <begin position="297"/>
        <end position="361"/>
    </location>
</feature>
<feature type="compositionally biased region" description="Basic and acidic residues" evidence="1">
    <location>
        <begin position="24"/>
        <end position="40"/>
    </location>
</feature>
<proteinExistence type="predicted"/>